<accession>A0A5E4NKZ2</accession>
<protein>
    <submittedName>
        <fullName evidence="1">Uncharacterized protein</fullName>
    </submittedName>
</protein>
<organism evidence="1 2">
    <name type="scientific">Cinara cedri</name>
    <dbReference type="NCBI Taxonomy" id="506608"/>
    <lineage>
        <taxon>Eukaryota</taxon>
        <taxon>Metazoa</taxon>
        <taxon>Ecdysozoa</taxon>
        <taxon>Arthropoda</taxon>
        <taxon>Hexapoda</taxon>
        <taxon>Insecta</taxon>
        <taxon>Pterygota</taxon>
        <taxon>Neoptera</taxon>
        <taxon>Paraneoptera</taxon>
        <taxon>Hemiptera</taxon>
        <taxon>Sternorrhyncha</taxon>
        <taxon>Aphidomorpha</taxon>
        <taxon>Aphidoidea</taxon>
        <taxon>Aphididae</taxon>
        <taxon>Lachninae</taxon>
        <taxon>Cinara</taxon>
    </lineage>
</organism>
<dbReference type="AlphaFoldDB" id="A0A5E4NKZ2"/>
<gene>
    <name evidence="1" type="ORF">CINCED_3A011695</name>
</gene>
<keyword evidence="2" id="KW-1185">Reference proteome</keyword>
<dbReference type="OrthoDB" id="10017160at2759"/>
<reference evidence="1 2" key="1">
    <citation type="submission" date="2019-08" db="EMBL/GenBank/DDBJ databases">
        <authorList>
            <person name="Alioto T."/>
            <person name="Alioto T."/>
            <person name="Gomez Garrido J."/>
        </authorList>
    </citation>
    <scope>NUCLEOTIDE SEQUENCE [LARGE SCALE GENOMIC DNA]</scope>
</reference>
<name>A0A5E4NKZ2_9HEMI</name>
<evidence type="ECO:0000313" key="2">
    <source>
        <dbReference type="Proteomes" id="UP000325440"/>
    </source>
</evidence>
<dbReference type="EMBL" id="CABPRJ010002404">
    <property type="protein sequence ID" value="VVC45477.1"/>
    <property type="molecule type" value="Genomic_DNA"/>
</dbReference>
<sequence length="155" mass="17770">MERANGTLVFISKIHSVRSVSMSELTVTDQNKVLASQQPEKDDKCNNQVDCTTVSTNDPKIKSALKGIRFESMEEVKQKSVELLNGLTKTDFQHCLEQWKKRMKRYFIRRWLNEPWVIHPTVAKLWPDGYANWEAVAGTVLLDKHLGLILSLRGS</sequence>
<proteinExistence type="predicted"/>
<evidence type="ECO:0000313" key="1">
    <source>
        <dbReference type="EMBL" id="VVC45477.1"/>
    </source>
</evidence>
<dbReference type="Proteomes" id="UP000325440">
    <property type="component" value="Unassembled WGS sequence"/>
</dbReference>